<organism evidence="2">
    <name type="scientific">marine sediment metagenome</name>
    <dbReference type="NCBI Taxonomy" id="412755"/>
    <lineage>
        <taxon>unclassified sequences</taxon>
        <taxon>metagenomes</taxon>
        <taxon>ecological metagenomes</taxon>
    </lineage>
</organism>
<gene>
    <name evidence="2" type="ORF">LCGC14_1669830</name>
</gene>
<feature type="domain" description="Antitoxin Xre/MbcA/ParS-like toxin-binding" evidence="1">
    <location>
        <begin position="95"/>
        <end position="141"/>
    </location>
</feature>
<dbReference type="EMBL" id="LAZR01014318">
    <property type="protein sequence ID" value="KKM18028.1"/>
    <property type="molecule type" value="Genomic_DNA"/>
</dbReference>
<accession>A0A0F9K7K4</accession>
<dbReference type="AlphaFoldDB" id="A0A0F9K7K4"/>
<dbReference type="InterPro" id="IPR024467">
    <property type="entry name" value="Xre/MbcA/ParS-like_toxin-bd"/>
</dbReference>
<protein>
    <recommendedName>
        <fullName evidence="1">Antitoxin Xre/MbcA/ParS-like toxin-binding domain-containing protein</fullName>
    </recommendedName>
</protein>
<sequence length="144" mass="16180">METLKFDFIKVVSGGLITNNSNALEEITVATTGLKASSIFLLSKSLGWEQKLIAKTIGTTTRTLERHVKERKRLGINLSQNALEVARLSSIGISYFGDVKRWNEWLNTAHTQFDGKAPKEFLHTIRGRELIKRIINGLEYGFTA</sequence>
<proteinExistence type="predicted"/>
<evidence type="ECO:0000259" key="1">
    <source>
        <dbReference type="Pfam" id="PF09722"/>
    </source>
</evidence>
<dbReference type="Pfam" id="PF09722">
    <property type="entry name" value="Xre_MbcA_ParS_C"/>
    <property type="match status" value="1"/>
</dbReference>
<reference evidence="2" key="1">
    <citation type="journal article" date="2015" name="Nature">
        <title>Complex archaea that bridge the gap between prokaryotes and eukaryotes.</title>
        <authorList>
            <person name="Spang A."/>
            <person name="Saw J.H."/>
            <person name="Jorgensen S.L."/>
            <person name="Zaremba-Niedzwiedzka K."/>
            <person name="Martijn J."/>
            <person name="Lind A.E."/>
            <person name="van Eijk R."/>
            <person name="Schleper C."/>
            <person name="Guy L."/>
            <person name="Ettema T.J."/>
        </authorList>
    </citation>
    <scope>NUCLEOTIDE SEQUENCE</scope>
</reference>
<name>A0A0F9K7K4_9ZZZZ</name>
<comment type="caution">
    <text evidence="2">The sequence shown here is derived from an EMBL/GenBank/DDBJ whole genome shotgun (WGS) entry which is preliminary data.</text>
</comment>
<evidence type="ECO:0000313" key="2">
    <source>
        <dbReference type="EMBL" id="KKM18028.1"/>
    </source>
</evidence>